<dbReference type="RefSeq" id="WP_345049573.1">
    <property type="nucleotide sequence ID" value="NZ_BAAAVM010000026.1"/>
</dbReference>
<sequence length="66" mass="7316">MTVLPDDDRTIDDLLTSARTRNRYAAYDMAAAEARLRARQAARHRPPRQPPTDTAHCTAPASPTGR</sequence>
<proteinExistence type="predicted"/>
<keyword evidence="3" id="KW-1185">Reference proteome</keyword>
<dbReference type="Proteomes" id="UP001500893">
    <property type="component" value="Unassembled WGS sequence"/>
</dbReference>
<name>A0ABP6N497_9ACTN</name>
<evidence type="ECO:0000256" key="1">
    <source>
        <dbReference type="SAM" id="MobiDB-lite"/>
    </source>
</evidence>
<gene>
    <name evidence="2" type="ORF">GCM10010521_22360</name>
</gene>
<protein>
    <submittedName>
        <fullName evidence="2">Uncharacterized protein</fullName>
    </submittedName>
</protein>
<evidence type="ECO:0000313" key="2">
    <source>
        <dbReference type="EMBL" id="GAA3135825.1"/>
    </source>
</evidence>
<reference evidence="3" key="1">
    <citation type="journal article" date="2019" name="Int. J. Syst. Evol. Microbiol.">
        <title>The Global Catalogue of Microorganisms (GCM) 10K type strain sequencing project: providing services to taxonomists for standard genome sequencing and annotation.</title>
        <authorList>
            <consortium name="The Broad Institute Genomics Platform"/>
            <consortium name="The Broad Institute Genome Sequencing Center for Infectious Disease"/>
            <person name="Wu L."/>
            <person name="Ma J."/>
        </authorList>
    </citation>
    <scope>NUCLEOTIDE SEQUENCE [LARGE SCALE GENOMIC DNA]</scope>
    <source>
        <strain evidence="3">JCM 11574</strain>
    </source>
</reference>
<feature type="compositionally biased region" description="Basic residues" evidence="1">
    <location>
        <begin position="37"/>
        <end position="47"/>
    </location>
</feature>
<feature type="region of interest" description="Disordered" evidence="1">
    <location>
        <begin position="36"/>
        <end position="66"/>
    </location>
</feature>
<comment type="caution">
    <text evidence="2">The sequence shown here is derived from an EMBL/GenBank/DDBJ whole genome shotgun (WGS) entry which is preliminary data.</text>
</comment>
<evidence type="ECO:0000313" key="3">
    <source>
        <dbReference type="Proteomes" id="UP001500893"/>
    </source>
</evidence>
<dbReference type="EMBL" id="BAAAVM010000026">
    <property type="protein sequence ID" value="GAA3135825.1"/>
    <property type="molecule type" value="Genomic_DNA"/>
</dbReference>
<accession>A0ABP6N497</accession>
<organism evidence="2 3">
    <name type="scientific">Streptomyces rameus</name>
    <dbReference type="NCBI Taxonomy" id="68261"/>
    <lineage>
        <taxon>Bacteria</taxon>
        <taxon>Bacillati</taxon>
        <taxon>Actinomycetota</taxon>
        <taxon>Actinomycetes</taxon>
        <taxon>Kitasatosporales</taxon>
        <taxon>Streptomycetaceae</taxon>
        <taxon>Streptomyces</taxon>
    </lineage>
</organism>